<gene>
    <name evidence="9" type="ORF">A4X06_0g8903</name>
</gene>
<feature type="region of interest" description="Disordered" evidence="7">
    <location>
        <begin position="340"/>
        <end position="374"/>
    </location>
</feature>
<evidence type="ECO:0000256" key="1">
    <source>
        <dbReference type="ARBA" id="ARBA00022679"/>
    </source>
</evidence>
<dbReference type="InterPro" id="IPR043502">
    <property type="entry name" value="DNA/RNA_pol_sf"/>
</dbReference>
<evidence type="ECO:0000256" key="7">
    <source>
        <dbReference type="SAM" id="MobiDB-lite"/>
    </source>
</evidence>
<evidence type="ECO:0000313" key="9">
    <source>
        <dbReference type="EMBL" id="KAE8238271.1"/>
    </source>
</evidence>
<keyword evidence="2" id="KW-0548">Nucleotidyltransferase</keyword>
<dbReference type="GO" id="GO:0004519">
    <property type="term" value="F:endonuclease activity"/>
    <property type="evidence" value="ECO:0007669"/>
    <property type="project" value="UniProtKB-KW"/>
</dbReference>
<dbReference type="EMBL" id="LWDE02002193">
    <property type="protein sequence ID" value="KAE8238271.1"/>
    <property type="molecule type" value="Genomic_DNA"/>
</dbReference>
<dbReference type="PANTHER" id="PTHR37984">
    <property type="entry name" value="PROTEIN CBG26694"/>
    <property type="match status" value="1"/>
</dbReference>
<evidence type="ECO:0000256" key="3">
    <source>
        <dbReference type="ARBA" id="ARBA00022722"/>
    </source>
</evidence>
<dbReference type="Proteomes" id="UP000077684">
    <property type="component" value="Unassembled WGS sequence"/>
</dbReference>
<proteinExistence type="predicted"/>
<protein>
    <recommendedName>
        <fullName evidence="8">Reverse transcriptase RNase H-like domain-containing protein</fullName>
    </recommendedName>
</protein>
<evidence type="ECO:0000259" key="8">
    <source>
        <dbReference type="Pfam" id="PF17917"/>
    </source>
</evidence>
<reference evidence="9" key="1">
    <citation type="submission" date="2016-04" db="EMBL/GenBank/DDBJ databases">
        <authorList>
            <person name="Nguyen H.D."/>
            <person name="Samba Siva P."/>
            <person name="Cullis J."/>
            <person name="Levesque C.A."/>
            <person name="Hambleton S."/>
        </authorList>
    </citation>
    <scope>NUCLEOTIDE SEQUENCE</scope>
    <source>
        <strain evidence="9">DAOMC 236426</strain>
    </source>
</reference>
<dbReference type="AlphaFoldDB" id="A0A8X7MJX2"/>
<keyword evidence="6" id="KW-0695">RNA-directed DNA polymerase</keyword>
<keyword evidence="4" id="KW-0255">Endonuclease</keyword>
<evidence type="ECO:0000256" key="5">
    <source>
        <dbReference type="ARBA" id="ARBA00022801"/>
    </source>
</evidence>
<sequence>MNSSPAVSTGVRPFDLVFVSHPSIVHAVFDYAEHFGVASFPERLTAATERLEDARAAIVAARREQKRRYDARRALLPSIHVGDRVFVHLGDRPIPGTVGSKLDARKSGPFVVEEVLSPHRVRLSLPAGVAVDPVMNIEQLDLVPTDPDPFALDRAGTPPPDPVPGSPSVCASPPFGPAVHPDLTDAPDFAPLSSARARRPPLGLRDFDLGTLAATDPELEAALRGPLARPRSMVVDSRSVRLTERPVAYISRLTTPGEQKFVASELELSCLAWAYSKLAHLLEGASVTVITDHSPMEKMLQSQNAVHYGPTISRCRALLLPHLTKLRLVYRPGPRHNNVDALSRLVPDPGRSASGGGDVLDGSDLTPDSALNSY</sequence>
<keyword evidence="10" id="KW-1185">Reference proteome</keyword>
<comment type="caution">
    <text evidence="9">The sequence shown here is derived from an EMBL/GenBank/DDBJ whole genome shotgun (WGS) entry which is preliminary data.</text>
</comment>
<keyword evidence="3" id="KW-0540">Nuclease</keyword>
<evidence type="ECO:0000313" key="10">
    <source>
        <dbReference type="Proteomes" id="UP000077684"/>
    </source>
</evidence>
<evidence type="ECO:0000256" key="6">
    <source>
        <dbReference type="ARBA" id="ARBA00022918"/>
    </source>
</evidence>
<feature type="domain" description="Reverse transcriptase RNase H-like" evidence="8">
    <location>
        <begin position="243"/>
        <end position="304"/>
    </location>
</feature>
<organism evidence="9 10">
    <name type="scientific">Tilletia controversa</name>
    <name type="common">dwarf bunt fungus</name>
    <dbReference type="NCBI Taxonomy" id="13291"/>
    <lineage>
        <taxon>Eukaryota</taxon>
        <taxon>Fungi</taxon>
        <taxon>Dikarya</taxon>
        <taxon>Basidiomycota</taxon>
        <taxon>Ustilaginomycotina</taxon>
        <taxon>Exobasidiomycetes</taxon>
        <taxon>Tilletiales</taxon>
        <taxon>Tilletiaceae</taxon>
        <taxon>Tilletia</taxon>
    </lineage>
</organism>
<dbReference type="GO" id="GO:0016787">
    <property type="term" value="F:hydrolase activity"/>
    <property type="evidence" value="ECO:0007669"/>
    <property type="project" value="UniProtKB-KW"/>
</dbReference>
<dbReference type="InterPro" id="IPR041373">
    <property type="entry name" value="RT_RNaseH"/>
</dbReference>
<dbReference type="InterPro" id="IPR050951">
    <property type="entry name" value="Retrovirus_Pol_polyprotein"/>
</dbReference>
<dbReference type="GO" id="GO:0003964">
    <property type="term" value="F:RNA-directed DNA polymerase activity"/>
    <property type="evidence" value="ECO:0007669"/>
    <property type="project" value="UniProtKB-KW"/>
</dbReference>
<dbReference type="Pfam" id="PF17917">
    <property type="entry name" value="RT_RNaseH"/>
    <property type="match status" value="1"/>
</dbReference>
<evidence type="ECO:0000256" key="2">
    <source>
        <dbReference type="ARBA" id="ARBA00022695"/>
    </source>
</evidence>
<accession>A0A8X7MJX2</accession>
<dbReference type="SUPFAM" id="SSF56672">
    <property type="entry name" value="DNA/RNA polymerases"/>
    <property type="match status" value="1"/>
</dbReference>
<dbReference type="PANTHER" id="PTHR37984:SF5">
    <property type="entry name" value="PROTEIN NYNRIN-LIKE"/>
    <property type="match status" value="1"/>
</dbReference>
<reference evidence="9" key="2">
    <citation type="journal article" date="2019" name="IMA Fungus">
        <title>Genome sequencing and comparison of five Tilletia species to identify candidate genes for the detection of regulated species infecting wheat.</title>
        <authorList>
            <person name="Nguyen H.D.T."/>
            <person name="Sultana T."/>
            <person name="Kesanakurti P."/>
            <person name="Hambleton S."/>
        </authorList>
    </citation>
    <scope>NUCLEOTIDE SEQUENCE</scope>
    <source>
        <strain evidence="9">DAOMC 236426</strain>
    </source>
</reference>
<name>A0A8X7MJX2_9BASI</name>
<keyword evidence="1" id="KW-0808">Transferase</keyword>
<evidence type="ECO:0000256" key="4">
    <source>
        <dbReference type="ARBA" id="ARBA00022759"/>
    </source>
</evidence>
<keyword evidence="5" id="KW-0378">Hydrolase</keyword>